<dbReference type="AlphaFoldDB" id="D8LE30"/>
<feature type="region of interest" description="Disordered" evidence="1">
    <location>
        <begin position="1"/>
        <end position="147"/>
    </location>
</feature>
<dbReference type="OrthoDB" id="10310339at2759"/>
<protein>
    <submittedName>
        <fullName evidence="2">Uncharacterized protein</fullName>
    </submittedName>
</protein>
<accession>D8LE30</accession>
<dbReference type="EMBL" id="FN647931">
    <property type="protein sequence ID" value="CBN78547.1"/>
    <property type="molecule type" value="Genomic_DNA"/>
</dbReference>
<proteinExistence type="predicted"/>
<reference evidence="2 3" key="1">
    <citation type="journal article" date="2010" name="Nature">
        <title>The Ectocarpus genome and the independent evolution of multicellularity in brown algae.</title>
        <authorList>
            <person name="Cock J.M."/>
            <person name="Sterck L."/>
            <person name="Rouze P."/>
            <person name="Scornet D."/>
            <person name="Allen A.E."/>
            <person name="Amoutzias G."/>
            <person name="Anthouard V."/>
            <person name="Artiguenave F."/>
            <person name="Aury J.M."/>
            <person name="Badger J.H."/>
            <person name="Beszteri B."/>
            <person name="Billiau K."/>
            <person name="Bonnet E."/>
            <person name="Bothwell J.H."/>
            <person name="Bowler C."/>
            <person name="Boyen C."/>
            <person name="Brownlee C."/>
            <person name="Carrano C.J."/>
            <person name="Charrier B."/>
            <person name="Cho G.Y."/>
            <person name="Coelho S.M."/>
            <person name="Collen J."/>
            <person name="Corre E."/>
            <person name="Da Silva C."/>
            <person name="Delage L."/>
            <person name="Delaroque N."/>
            <person name="Dittami S.M."/>
            <person name="Doulbeau S."/>
            <person name="Elias M."/>
            <person name="Farnham G."/>
            <person name="Gachon C.M."/>
            <person name="Gschloessl B."/>
            <person name="Heesch S."/>
            <person name="Jabbari K."/>
            <person name="Jubin C."/>
            <person name="Kawai H."/>
            <person name="Kimura K."/>
            <person name="Kloareg B."/>
            <person name="Kupper F.C."/>
            <person name="Lang D."/>
            <person name="Le Bail A."/>
            <person name="Leblanc C."/>
            <person name="Lerouge P."/>
            <person name="Lohr M."/>
            <person name="Lopez P.J."/>
            <person name="Martens C."/>
            <person name="Maumus F."/>
            <person name="Michel G."/>
            <person name="Miranda-Saavedra D."/>
            <person name="Morales J."/>
            <person name="Moreau H."/>
            <person name="Motomura T."/>
            <person name="Nagasato C."/>
            <person name="Napoli C.A."/>
            <person name="Nelson D.R."/>
            <person name="Nyvall-Collen P."/>
            <person name="Peters A.F."/>
            <person name="Pommier C."/>
            <person name="Potin P."/>
            <person name="Poulain J."/>
            <person name="Quesneville H."/>
            <person name="Read B."/>
            <person name="Rensing S.A."/>
            <person name="Ritter A."/>
            <person name="Rousvoal S."/>
            <person name="Samanta M."/>
            <person name="Samson G."/>
            <person name="Schroeder D.C."/>
            <person name="Segurens B."/>
            <person name="Strittmatter M."/>
            <person name="Tonon T."/>
            <person name="Tregear J.W."/>
            <person name="Valentin K."/>
            <person name="von Dassow P."/>
            <person name="Yamagishi T."/>
            <person name="Van de Peer Y."/>
            <person name="Wincker P."/>
        </authorList>
    </citation>
    <scope>NUCLEOTIDE SEQUENCE [LARGE SCALE GENOMIC DNA]</scope>
    <source>
        <strain evidence="3">Ec32 / CCAP1310/4</strain>
    </source>
</reference>
<feature type="compositionally biased region" description="Basic and acidic residues" evidence="1">
    <location>
        <begin position="22"/>
        <end position="34"/>
    </location>
</feature>
<name>D8LE30_ECTSI</name>
<sequence length="439" mass="48588">MDRSSSTTVAKFIQRFRQSEPLPREERRRRREEATEGDFWWTRSQEKFGEATEAVRSRCNDIEDLPSTHVAEIVKPPPYLESGKGKSPQPSIGSPSKQSESDDCENKRRMLDQLAVLEGSQTPLNSPPGRPAHDELPTQLSTSGSEAPELVNDRLATAEVEAADTNVDETGVHVSIGLDAESLVQDKSINACDRGGDELETLDVRARTLLEECRQVLAPSSTITLDQVRSFTSSASQSNGPIIAALDNLPEELEKRAWMLLNNCEEPPLLPTYNEEVLAVPCSSKPPALDTQGDLVRLGEDDGKTAKVLLRRNPPGGVVARPFGEREGAYHLDQERGWQPTCSSDVGNLGDVNVDSIGRVFPTITDSRYSNNERTWYSPALDSSGVQERMSSMTLATTPGEEDWFRRDPVLSALLRRHDEVETELKRRRALEPNGDLVS</sequence>
<feature type="compositionally biased region" description="Polar residues" evidence="1">
    <location>
        <begin position="88"/>
        <end position="98"/>
    </location>
</feature>
<dbReference type="EMBL" id="FN649728">
    <property type="protein sequence ID" value="CBN78547.1"/>
    <property type="molecule type" value="Genomic_DNA"/>
</dbReference>
<organism evidence="2 3">
    <name type="scientific">Ectocarpus siliculosus</name>
    <name type="common">Brown alga</name>
    <name type="synonym">Conferva siliculosa</name>
    <dbReference type="NCBI Taxonomy" id="2880"/>
    <lineage>
        <taxon>Eukaryota</taxon>
        <taxon>Sar</taxon>
        <taxon>Stramenopiles</taxon>
        <taxon>Ochrophyta</taxon>
        <taxon>PX clade</taxon>
        <taxon>Phaeophyceae</taxon>
        <taxon>Ectocarpales</taxon>
        <taxon>Ectocarpaceae</taxon>
        <taxon>Ectocarpus</taxon>
    </lineage>
</organism>
<feature type="compositionally biased region" description="Basic and acidic residues" evidence="1">
    <location>
        <begin position="44"/>
        <end position="61"/>
    </location>
</feature>
<dbReference type="InParanoid" id="D8LE30"/>
<gene>
    <name evidence="2" type="ORF">Esi_0129_0049</name>
</gene>
<dbReference type="Proteomes" id="UP000002630">
    <property type="component" value="Linkage Group LG03"/>
</dbReference>
<evidence type="ECO:0000313" key="2">
    <source>
        <dbReference type="EMBL" id="CBN78547.1"/>
    </source>
</evidence>
<evidence type="ECO:0000313" key="3">
    <source>
        <dbReference type="Proteomes" id="UP000002630"/>
    </source>
</evidence>
<evidence type="ECO:0000256" key="1">
    <source>
        <dbReference type="SAM" id="MobiDB-lite"/>
    </source>
</evidence>
<keyword evidence="3" id="KW-1185">Reference proteome</keyword>